<reference evidence="13 14" key="1">
    <citation type="journal article" date="2013" name="BMC Genomics">
        <title>Reconstruction of the lipid metabolism for the microalga Monoraphidium neglectum from its genome sequence reveals characteristics suitable for biofuel production.</title>
        <authorList>
            <person name="Bogen C."/>
            <person name="Al-Dilaimi A."/>
            <person name="Albersmeier A."/>
            <person name="Wichmann J."/>
            <person name="Grundmann M."/>
            <person name="Rupp O."/>
            <person name="Lauersen K.J."/>
            <person name="Blifernez-Klassen O."/>
            <person name="Kalinowski J."/>
            <person name="Goesmann A."/>
            <person name="Mussgnug J.H."/>
            <person name="Kruse O."/>
        </authorList>
    </citation>
    <scope>NUCLEOTIDE SEQUENCE [LARGE SCALE GENOMIC DNA]</scope>
    <source>
        <strain evidence="13 14">SAG 48.87</strain>
    </source>
</reference>
<feature type="transmembrane region" description="Helical" evidence="11">
    <location>
        <begin position="393"/>
        <end position="414"/>
    </location>
</feature>
<evidence type="ECO:0000256" key="5">
    <source>
        <dbReference type="ARBA" id="ARBA00022676"/>
    </source>
</evidence>
<keyword evidence="8 11" id="KW-0256">Endoplasmic reticulum</keyword>
<dbReference type="GO" id="GO:0006506">
    <property type="term" value="P:GPI anchor biosynthetic process"/>
    <property type="evidence" value="ECO:0007669"/>
    <property type="project" value="UniProtKB-UniPathway"/>
</dbReference>
<feature type="transmembrane region" description="Helical" evidence="11">
    <location>
        <begin position="66"/>
        <end position="89"/>
    </location>
</feature>
<dbReference type="AlphaFoldDB" id="A0A0D2LBM6"/>
<evidence type="ECO:0000256" key="11">
    <source>
        <dbReference type="RuleBase" id="RU365064"/>
    </source>
</evidence>
<keyword evidence="14" id="KW-1185">Reference proteome</keyword>
<name>A0A0D2LBM6_9CHLO</name>
<dbReference type="Proteomes" id="UP000054498">
    <property type="component" value="Unassembled WGS sequence"/>
</dbReference>
<organism evidence="13 14">
    <name type="scientific">Monoraphidium neglectum</name>
    <dbReference type="NCBI Taxonomy" id="145388"/>
    <lineage>
        <taxon>Eukaryota</taxon>
        <taxon>Viridiplantae</taxon>
        <taxon>Chlorophyta</taxon>
        <taxon>core chlorophytes</taxon>
        <taxon>Chlorophyceae</taxon>
        <taxon>CS clade</taxon>
        <taxon>Sphaeropleales</taxon>
        <taxon>Selenastraceae</taxon>
        <taxon>Monoraphidium</taxon>
    </lineage>
</organism>
<evidence type="ECO:0000256" key="3">
    <source>
        <dbReference type="ARBA" id="ARBA00011071"/>
    </source>
</evidence>
<dbReference type="UniPathway" id="UPA00196"/>
<evidence type="ECO:0000256" key="7">
    <source>
        <dbReference type="ARBA" id="ARBA00022692"/>
    </source>
</evidence>
<evidence type="ECO:0000256" key="1">
    <source>
        <dbReference type="ARBA" id="ARBA00004477"/>
    </source>
</evidence>
<evidence type="ECO:0000256" key="6">
    <source>
        <dbReference type="ARBA" id="ARBA00022679"/>
    </source>
</evidence>
<evidence type="ECO:0000256" key="9">
    <source>
        <dbReference type="ARBA" id="ARBA00022989"/>
    </source>
</evidence>
<feature type="transmembrane region" description="Helical" evidence="11">
    <location>
        <begin position="230"/>
        <end position="251"/>
    </location>
</feature>
<keyword evidence="4 11" id="KW-0337">GPI-anchor biosynthesis</keyword>
<dbReference type="RefSeq" id="XP_013903128.1">
    <property type="nucleotide sequence ID" value="XM_014047674.1"/>
</dbReference>
<comment type="similarity">
    <text evidence="3 11">Belongs to the PIGM family.</text>
</comment>
<dbReference type="EMBL" id="KK100724">
    <property type="protein sequence ID" value="KIZ04109.1"/>
    <property type="molecule type" value="Genomic_DNA"/>
</dbReference>
<dbReference type="Pfam" id="PF05007">
    <property type="entry name" value="Mannosyl_trans"/>
    <property type="match status" value="2"/>
</dbReference>
<keyword evidence="7 11" id="KW-0812">Transmembrane</keyword>
<dbReference type="GO" id="GO:0004376">
    <property type="term" value="F:GPI mannosyltransferase activity"/>
    <property type="evidence" value="ECO:0007669"/>
    <property type="project" value="InterPro"/>
</dbReference>
<feature type="region of interest" description="Disordered" evidence="12">
    <location>
        <begin position="466"/>
        <end position="488"/>
    </location>
</feature>
<evidence type="ECO:0000256" key="10">
    <source>
        <dbReference type="ARBA" id="ARBA00023136"/>
    </source>
</evidence>
<dbReference type="GO" id="GO:0005789">
    <property type="term" value="C:endoplasmic reticulum membrane"/>
    <property type="evidence" value="ECO:0007669"/>
    <property type="project" value="UniProtKB-SubCell"/>
</dbReference>
<protein>
    <recommendedName>
        <fullName evidence="11">GPI mannosyltransferase 1</fullName>
        <ecNumber evidence="11">2.4.1.-</ecNumber>
    </recommendedName>
    <alternativeName>
        <fullName evidence="11">GPI mannosyltransferase I</fullName>
    </alternativeName>
</protein>
<sequence>MRVTLAVLLSGSALLRALLILWGVVQDALLRVPYTDVDYKVFTDAARLVAGGESPFLRSTYRYSPLLAYAVLPNALLTPLWGKVLFSAADVLAGWQLWRLASLQGASPAASLWAAALWLCNPFTFAISTRGSCDALVVNLLLGALLGLLRGGVLAPALMYGLAVHIRIYPIIYAPAIVLFLAARRFELQRRSRGKLLDSSAARSDGGQETEAVGQPSLLALAPSALRQGALFGAASGGLFLALGDLFYWLYGAPFLQEAFLHHLTRRDPRHCFSVHWYGVYLDFMPTWPTGAAAAAEQGVAQSSAPLCAGGGGGAGLAALAGALDPARLAPLPQAAALLALALALFRDLPFCWLLQTVAFVAFNKVSTAQYFVWWLCLLPAALPGLPWPPPRALCGALVAWAAAQLHWLLWGYLLEFEGRPVHLALWGASLAFMAANAALVVVLLRCWDPPRSFLGVSLGMADGAPPAGARGRRGDGREDQQLLAKRQ</sequence>
<feature type="transmembrane region" description="Helical" evidence="11">
    <location>
        <begin position="140"/>
        <end position="160"/>
    </location>
</feature>
<dbReference type="GO" id="GO:1990529">
    <property type="term" value="C:glycosylphosphatidylinositol-mannosyltransferase I complex"/>
    <property type="evidence" value="ECO:0007669"/>
    <property type="project" value="TreeGrafter"/>
</dbReference>
<evidence type="ECO:0000256" key="2">
    <source>
        <dbReference type="ARBA" id="ARBA00004687"/>
    </source>
</evidence>
<evidence type="ECO:0000313" key="14">
    <source>
        <dbReference type="Proteomes" id="UP000054498"/>
    </source>
</evidence>
<gene>
    <name evidence="13" type="ORF">MNEG_3849</name>
</gene>
<feature type="transmembrane region" description="Helical" evidence="11">
    <location>
        <begin position="6"/>
        <end position="25"/>
    </location>
</feature>
<dbReference type="EC" id="2.4.1.-" evidence="11"/>
<comment type="pathway">
    <text evidence="2 11">Glycolipid biosynthesis; glycosylphosphatidylinositol-anchor biosynthesis.</text>
</comment>
<keyword evidence="10 11" id="KW-0472">Membrane</keyword>
<keyword evidence="5 11" id="KW-0328">Glycosyltransferase</keyword>
<dbReference type="GeneID" id="25736727"/>
<evidence type="ECO:0000313" key="13">
    <source>
        <dbReference type="EMBL" id="KIZ04109.1"/>
    </source>
</evidence>
<evidence type="ECO:0000256" key="12">
    <source>
        <dbReference type="SAM" id="MobiDB-lite"/>
    </source>
</evidence>
<feature type="transmembrane region" description="Helical" evidence="11">
    <location>
        <begin position="369"/>
        <end position="386"/>
    </location>
</feature>
<proteinExistence type="inferred from homology"/>
<dbReference type="GO" id="GO:0051751">
    <property type="term" value="F:alpha-1,4-mannosyltransferase activity"/>
    <property type="evidence" value="ECO:0007669"/>
    <property type="project" value="InterPro"/>
</dbReference>
<feature type="transmembrane region" description="Helical" evidence="11">
    <location>
        <begin position="336"/>
        <end position="363"/>
    </location>
</feature>
<comment type="subcellular location">
    <subcellularLocation>
        <location evidence="1 11">Endoplasmic reticulum membrane</location>
        <topology evidence="1 11">Multi-pass membrane protein</topology>
    </subcellularLocation>
</comment>
<feature type="transmembrane region" description="Helical" evidence="11">
    <location>
        <begin position="109"/>
        <end position="128"/>
    </location>
</feature>
<dbReference type="PANTHER" id="PTHR12886:SF0">
    <property type="entry name" value="GPI MANNOSYLTRANSFERASE 1"/>
    <property type="match status" value="1"/>
</dbReference>
<dbReference type="OrthoDB" id="1741594at2759"/>
<evidence type="ECO:0000256" key="8">
    <source>
        <dbReference type="ARBA" id="ARBA00022824"/>
    </source>
</evidence>
<feature type="transmembrane region" description="Helical" evidence="11">
    <location>
        <begin position="426"/>
        <end position="445"/>
    </location>
</feature>
<evidence type="ECO:0000256" key="4">
    <source>
        <dbReference type="ARBA" id="ARBA00022502"/>
    </source>
</evidence>
<keyword evidence="9 11" id="KW-1133">Transmembrane helix</keyword>
<accession>A0A0D2LBM6</accession>
<keyword evidence="6 11" id="KW-0808">Transferase</keyword>
<dbReference type="PANTHER" id="PTHR12886">
    <property type="entry name" value="PIG-M MANNOSYLTRANSFERASE"/>
    <property type="match status" value="1"/>
</dbReference>
<comment type="function">
    <text evidence="11">Catalytic subunit of the glycosylphosphatidylinositol-mannosyltransferase I complex which catalyzes the transfer of the first mannose, via an alpha-1,4 bond from a dolichol-phosphate-mannose (Dol-P-Man) to the glucosaminyl acyl phosphatidylinositol (GlcN-(acyl)PI) intermediate to generate alpha-D-Man-(1-&gt;4)-alpha-D-GlcN-(1-&gt;6)-(1-radyl,2-acyl-sn-glycero-3-phospho)-2-acyl-inositol and participates in the sixth step of the glycosylphosphatidylinositol-anchor biosynthesis.</text>
</comment>
<dbReference type="InterPro" id="IPR007704">
    <property type="entry name" value="PIG-M"/>
</dbReference>
<dbReference type="KEGG" id="mng:MNEG_3849"/>
<feature type="transmembrane region" description="Helical" evidence="11">
    <location>
        <begin position="166"/>
        <end position="183"/>
    </location>
</feature>
<dbReference type="STRING" id="145388.A0A0D2LBM6"/>